<gene>
    <name evidence="1" type="ORF">IAA86_05205</name>
</gene>
<dbReference type="AlphaFoldDB" id="A0A9D1FJ23"/>
<accession>A0A9D1FJ23</accession>
<dbReference type="Gene3D" id="3.40.50.620">
    <property type="entry name" value="HUPs"/>
    <property type="match status" value="1"/>
</dbReference>
<dbReference type="PANTHER" id="PTHR43169:SF2">
    <property type="entry name" value="NAD_GMP SYNTHASE DOMAIN-CONTAINING PROTEIN"/>
    <property type="match status" value="1"/>
</dbReference>
<reference evidence="1" key="1">
    <citation type="submission" date="2020-10" db="EMBL/GenBank/DDBJ databases">
        <authorList>
            <person name="Gilroy R."/>
        </authorList>
    </citation>
    <scope>NUCLEOTIDE SEQUENCE</scope>
    <source>
        <strain evidence="1">CHK152-2871</strain>
    </source>
</reference>
<evidence type="ECO:0000313" key="2">
    <source>
        <dbReference type="Proteomes" id="UP000886865"/>
    </source>
</evidence>
<sequence length="174" mass="20100">MFFSKIIDFANNRVVIDGTNADDLKVFRPGIKALKELKIHSPFAEFEITKQEIRDFAKHCGIKIYNKPSTPCFATRFPYNTLLCETLINKAKEGEKILKYYGFSDCRFRIHNDIARIEIPLCEINKFIGLREKILIKLKSLNLKYYTLDIEGLRIASMDCALSDTQPAQKKQAE</sequence>
<dbReference type="EMBL" id="DVJQ01000044">
    <property type="protein sequence ID" value="HIS74397.1"/>
    <property type="molecule type" value="Genomic_DNA"/>
</dbReference>
<protein>
    <submittedName>
        <fullName evidence="1">Potassium-transporting ATPase subunit C</fullName>
    </submittedName>
</protein>
<organism evidence="1 2">
    <name type="scientific">Candidatus Galligastranaerophilus intestinavium</name>
    <dbReference type="NCBI Taxonomy" id="2840836"/>
    <lineage>
        <taxon>Bacteria</taxon>
        <taxon>Candidatus Galligastranaerophilus</taxon>
    </lineage>
</organism>
<comment type="caution">
    <text evidence="1">The sequence shown here is derived from an EMBL/GenBank/DDBJ whole genome shotgun (WGS) entry which is preliminary data.</text>
</comment>
<dbReference type="PANTHER" id="PTHR43169">
    <property type="entry name" value="EXSB FAMILY PROTEIN"/>
    <property type="match status" value="1"/>
</dbReference>
<evidence type="ECO:0000313" key="1">
    <source>
        <dbReference type="EMBL" id="HIS74397.1"/>
    </source>
</evidence>
<reference evidence="1" key="2">
    <citation type="journal article" date="2021" name="PeerJ">
        <title>Extensive microbial diversity within the chicken gut microbiome revealed by metagenomics and culture.</title>
        <authorList>
            <person name="Gilroy R."/>
            <person name="Ravi A."/>
            <person name="Getino M."/>
            <person name="Pursley I."/>
            <person name="Horton D.L."/>
            <person name="Alikhan N.F."/>
            <person name="Baker D."/>
            <person name="Gharbi K."/>
            <person name="Hall N."/>
            <person name="Watson M."/>
            <person name="Adriaenssens E.M."/>
            <person name="Foster-Nyarko E."/>
            <person name="Jarju S."/>
            <person name="Secka A."/>
            <person name="Antonio M."/>
            <person name="Oren A."/>
            <person name="Chaudhuri R.R."/>
            <person name="La Ragione R."/>
            <person name="Hildebrand F."/>
            <person name="Pallen M.J."/>
        </authorList>
    </citation>
    <scope>NUCLEOTIDE SEQUENCE</scope>
    <source>
        <strain evidence="1">CHK152-2871</strain>
    </source>
</reference>
<dbReference type="SUPFAM" id="SSF52402">
    <property type="entry name" value="Adenine nucleotide alpha hydrolases-like"/>
    <property type="match status" value="1"/>
</dbReference>
<proteinExistence type="predicted"/>
<dbReference type="InterPro" id="IPR014729">
    <property type="entry name" value="Rossmann-like_a/b/a_fold"/>
</dbReference>
<name>A0A9D1FJ23_9BACT</name>
<dbReference type="InterPro" id="IPR052188">
    <property type="entry name" value="Ni-pincer_cofactor_biosynth"/>
</dbReference>
<dbReference type="Proteomes" id="UP000886865">
    <property type="component" value="Unassembled WGS sequence"/>
</dbReference>